<feature type="non-terminal residue" evidence="1">
    <location>
        <position position="130"/>
    </location>
</feature>
<name>A0A699QH87_TANCI</name>
<reference evidence="1" key="1">
    <citation type="journal article" date="2019" name="Sci. Rep.">
        <title>Draft genome of Tanacetum cinerariifolium, the natural source of mosquito coil.</title>
        <authorList>
            <person name="Yamashiro T."/>
            <person name="Shiraishi A."/>
            <person name="Satake H."/>
            <person name="Nakayama K."/>
        </authorList>
    </citation>
    <scope>NUCLEOTIDE SEQUENCE</scope>
</reference>
<dbReference type="EMBL" id="BKCJ011020394">
    <property type="protein sequence ID" value="GFC68499.1"/>
    <property type="molecule type" value="Genomic_DNA"/>
</dbReference>
<feature type="non-terminal residue" evidence="1">
    <location>
        <position position="1"/>
    </location>
</feature>
<organism evidence="1">
    <name type="scientific">Tanacetum cinerariifolium</name>
    <name type="common">Dalmatian daisy</name>
    <name type="synonym">Chrysanthemum cinerariifolium</name>
    <dbReference type="NCBI Taxonomy" id="118510"/>
    <lineage>
        <taxon>Eukaryota</taxon>
        <taxon>Viridiplantae</taxon>
        <taxon>Streptophyta</taxon>
        <taxon>Embryophyta</taxon>
        <taxon>Tracheophyta</taxon>
        <taxon>Spermatophyta</taxon>
        <taxon>Magnoliopsida</taxon>
        <taxon>eudicotyledons</taxon>
        <taxon>Gunneridae</taxon>
        <taxon>Pentapetalae</taxon>
        <taxon>asterids</taxon>
        <taxon>campanulids</taxon>
        <taxon>Asterales</taxon>
        <taxon>Asteraceae</taxon>
        <taxon>Asteroideae</taxon>
        <taxon>Anthemideae</taxon>
        <taxon>Anthemidinae</taxon>
        <taxon>Tanacetum</taxon>
    </lineage>
</organism>
<protein>
    <submittedName>
        <fullName evidence="1">Integrase, catalytic region, zinc finger, CCHC-type, peptidase aspartic, catalytic</fullName>
    </submittedName>
</protein>
<comment type="caution">
    <text evidence="1">The sequence shown here is derived from an EMBL/GenBank/DDBJ whole genome shotgun (WGS) entry which is preliminary data.</text>
</comment>
<accession>A0A699QH87</accession>
<gene>
    <name evidence="1" type="ORF">Tci_840469</name>
</gene>
<evidence type="ECO:0000313" key="1">
    <source>
        <dbReference type="EMBL" id="GFC68499.1"/>
    </source>
</evidence>
<dbReference type="AlphaFoldDB" id="A0A699QH87"/>
<proteinExistence type="predicted"/>
<sequence length="130" mass="14158">DDDVDEQPVQDLALNVDNVFQAEDCDAFDSNVDEAHTAQTMFMANLSSADPITGEAGPSYDSDILSEYVKDNDVSVVHSTASSVPNDTFMMIYDDMCEPIAPSESHSSRNAAVKNSLTAELATYREQVEL</sequence>